<protein>
    <submittedName>
        <fullName evidence="1">Uncharacterized protein</fullName>
    </submittedName>
</protein>
<proteinExistence type="predicted"/>
<accession>A0A2N3HR94</accession>
<sequence>MTKENFIEDLKQKESKDIFLDYLQGNNVWYFSDFLKMKNPSSAYDNFKRFVSQSLDVNFNNISIVGSGKVGFSMNPEKDFREFCVEHENPKKVSDIDLIIVSSKFFHKFWEAYLELFNEKVNFGYPFVSSSIFRKFVSIKNPKPIHPFFKEWIGKIDKFNKDYQTLFGIKHEINYRIYESWEAVELYHLKGIQELKEKFITT</sequence>
<dbReference type="Proteomes" id="UP000233535">
    <property type="component" value="Unassembled WGS sequence"/>
</dbReference>
<comment type="caution">
    <text evidence="1">The sequence shown here is derived from an EMBL/GenBank/DDBJ whole genome shotgun (WGS) entry which is preliminary data.</text>
</comment>
<dbReference type="AlphaFoldDB" id="A0A2N3HR94"/>
<evidence type="ECO:0000313" key="2">
    <source>
        <dbReference type="Proteomes" id="UP000233535"/>
    </source>
</evidence>
<name>A0A2N3HR94_9BACT</name>
<gene>
    <name evidence="1" type="ORF">BZG02_19040</name>
</gene>
<reference evidence="1 2" key="1">
    <citation type="journal article" date="2017" name="Front. Microbiol.">
        <title>Labilibaculum manganireducens gen. nov., sp. nov. and Labilibaculum filiforme sp. nov., Novel Bacteroidetes Isolated from Subsurface Sediments of the Baltic Sea.</title>
        <authorList>
            <person name="Vandieken V."/>
            <person name="Marshall I.P."/>
            <person name="Niemann H."/>
            <person name="Engelen B."/>
            <person name="Cypionka H."/>
        </authorList>
    </citation>
    <scope>NUCLEOTIDE SEQUENCE [LARGE SCALE GENOMIC DNA]</scope>
    <source>
        <strain evidence="1 2">59.16B</strain>
    </source>
</reference>
<keyword evidence="2" id="KW-1185">Reference proteome</keyword>
<organism evidence="1 2">
    <name type="scientific">Labilibaculum filiforme</name>
    <dbReference type="NCBI Taxonomy" id="1940526"/>
    <lineage>
        <taxon>Bacteria</taxon>
        <taxon>Pseudomonadati</taxon>
        <taxon>Bacteroidota</taxon>
        <taxon>Bacteroidia</taxon>
        <taxon>Marinilabiliales</taxon>
        <taxon>Marinifilaceae</taxon>
        <taxon>Labilibaculum</taxon>
    </lineage>
</organism>
<evidence type="ECO:0000313" key="1">
    <source>
        <dbReference type="EMBL" id="PKQ60562.1"/>
    </source>
</evidence>
<dbReference type="RefSeq" id="WP_101263345.1">
    <property type="nucleotide sequence ID" value="NZ_MVDD01000024.1"/>
</dbReference>
<dbReference type="OrthoDB" id="7058235at2"/>
<dbReference type="EMBL" id="MVDD01000024">
    <property type="protein sequence ID" value="PKQ60562.1"/>
    <property type="molecule type" value="Genomic_DNA"/>
</dbReference>